<keyword evidence="2" id="KW-0413">Isomerase</keyword>
<dbReference type="Pfam" id="PF01261">
    <property type="entry name" value="AP_endonuc_2"/>
    <property type="match status" value="1"/>
</dbReference>
<dbReference type="SUPFAM" id="SSF51658">
    <property type="entry name" value="Xylose isomerase-like"/>
    <property type="match status" value="1"/>
</dbReference>
<dbReference type="AlphaFoldDB" id="A0A437PMQ5"/>
<dbReference type="GO" id="GO:0016853">
    <property type="term" value="F:isomerase activity"/>
    <property type="evidence" value="ECO:0007669"/>
    <property type="project" value="UniProtKB-KW"/>
</dbReference>
<dbReference type="InterPro" id="IPR036237">
    <property type="entry name" value="Xyl_isomerase-like_sf"/>
</dbReference>
<dbReference type="InterPro" id="IPR013022">
    <property type="entry name" value="Xyl_isomerase-like_TIM-brl"/>
</dbReference>
<dbReference type="Gene3D" id="3.20.20.150">
    <property type="entry name" value="Divalent-metal-dependent TIM barrel enzymes"/>
    <property type="match status" value="1"/>
</dbReference>
<dbReference type="Proteomes" id="UP000282832">
    <property type="component" value="Unassembled WGS sequence"/>
</dbReference>
<reference evidence="2 3" key="1">
    <citation type="submission" date="2019-01" db="EMBL/GenBank/DDBJ databases">
        <authorList>
            <person name="Chen W.-M."/>
        </authorList>
    </citation>
    <scope>NUCLEOTIDE SEQUENCE [LARGE SCALE GENOMIC DNA]</scope>
    <source>
        <strain evidence="2 3">FSY-15</strain>
    </source>
</reference>
<dbReference type="EMBL" id="SACY01000005">
    <property type="protein sequence ID" value="RVU23552.1"/>
    <property type="molecule type" value="Genomic_DNA"/>
</dbReference>
<evidence type="ECO:0000259" key="1">
    <source>
        <dbReference type="Pfam" id="PF01261"/>
    </source>
</evidence>
<dbReference type="PANTHER" id="PTHR12110:SF53">
    <property type="entry name" value="BLR5974 PROTEIN"/>
    <property type="match status" value="1"/>
</dbReference>
<feature type="domain" description="Xylose isomerase-like TIM barrel" evidence="1">
    <location>
        <begin position="123"/>
        <end position="295"/>
    </location>
</feature>
<keyword evidence="3" id="KW-1185">Reference proteome</keyword>
<dbReference type="RefSeq" id="WP_127805228.1">
    <property type="nucleotide sequence ID" value="NZ_SACY01000005.1"/>
</dbReference>
<proteinExistence type="predicted"/>
<protein>
    <submittedName>
        <fullName evidence="2">Sugar phosphate isomerase/epimerase</fullName>
    </submittedName>
</protein>
<dbReference type="PANTHER" id="PTHR12110">
    <property type="entry name" value="HYDROXYPYRUVATE ISOMERASE"/>
    <property type="match status" value="1"/>
</dbReference>
<dbReference type="OrthoDB" id="256906at2"/>
<dbReference type="InterPro" id="IPR050312">
    <property type="entry name" value="IolE/XylAMocC-like"/>
</dbReference>
<accession>A0A437PMQ5</accession>
<comment type="caution">
    <text evidence="2">The sequence shown here is derived from an EMBL/GenBank/DDBJ whole genome shotgun (WGS) entry which is preliminary data.</text>
</comment>
<sequence length="366" mass="40892">MKRNQIQSNEHSFEASRRTFLKQSGLLAFSASSLSQIGNLVGRESMGIVVHSYGFRWNSKINSSSYPSFTNAIDLLRHCAEIGAGGIQVVVNQWTSEFAKQVKLEKEKLNMFVEASIALPKSNSDLELFEKNIISAKEAGIKVARTVCLPTRRYETFKTLEEFKTFKTNSIASLQMVEPILSKHKVKLAVENHKDWKSYELVEIIKQLNSKYIGVTLDFGNNLALLEDPNEVIKNLAPFVFSTHVKDMGLATYEKGFLLAEVPLGKGMIDLKAAVDLCRKYNPKVTFNLEMITRDPLEIPCLENSYLATFENAQASDVTKALQLVKSKAFPGVLPGVKNLDGEAKLAFEEKNIIDCLTFAKANLNL</sequence>
<evidence type="ECO:0000313" key="2">
    <source>
        <dbReference type="EMBL" id="RVU23552.1"/>
    </source>
</evidence>
<gene>
    <name evidence="2" type="ORF">EOJ36_10765</name>
</gene>
<organism evidence="2 3">
    <name type="scientific">Sandaracinomonas limnophila</name>
    <dbReference type="NCBI Taxonomy" id="1862386"/>
    <lineage>
        <taxon>Bacteria</taxon>
        <taxon>Pseudomonadati</taxon>
        <taxon>Bacteroidota</taxon>
        <taxon>Cytophagia</taxon>
        <taxon>Cytophagales</taxon>
        <taxon>Flectobacillaceae</taxon>
        <taxon>Sandaracinomonas</taxon>
    </lineage>
</organism>
<name>A0A437PMQ5_9BACT</name>
<evidence type="ECO:0000313" key="3">
    <source>
        <dbReference type="Proteomes" id="UP000282832"/>
    </source>
</evidence>